<comment type="caution">
    <text evidence="1">The sequence shown here is derived from an EMBL/GenBank/DDBJ whole genome shotgun (WGS) entry which is preliminary data.</text>
</comment>
<evidence type="ECO:0000313" key="1">
    <source>
        <dbReference type="EMBL" id="MDM7888781.1"/>
    </source>
</evidence>
<evidence type="ECO:0000313" key="2">
    <source>
        <dbReference type="Proteomes" id="UP001235720"/>
    </source>
</evidence>
<dbReference type="Proteomes" id="UP001235720">
    <property type="component" value="Unassembled WGS sequence"/>
</dbReference>
<reference evidence="1 2" key="1">
    <citation type="submission" date="2023-06" db="EMBL/GenBank/DDBJ databases">
        <authorList>
            <person name="Feng G."/>
            <person name="Li J."/>
            <person name="Zhu H."/>
        </authorList>
    </citation>
    <scope>NUCLEOTIDE SEQUENCE [LARGE SCALE GENOMIC DNA]</scope>
    <source>
        <strain evidence="1 2">RHCJP20</strain>
    </source>
</reference>
<dbReference type="RefSeq" id="WP_289470382.1">
    <property type="nucleotide sequence ID" value="NZ_JAUCMM010000006.1"/>
</dbReference>
<protein>
    <submittedName>
        <fullName evidence="1">Uncharacterized protein</fullName>
    </submittedName>
</protein>
<keyword evidence="2" id="KW-1185">Reference proteome</keyword>
<organism evidence="1 2">
    <name type="scientific">Curtobacterium subtropicum</name>
    <dbReference type="NCBI Taxonomy" id="3055138"/>
    <lineage>
        <taxon>Bacteria</taxon>
        <taxon>Bacillati</taxon>
        <taxon>Actinomycetota</taxon>
        <taxon>Actinomycetes</taxon>
        <taxon>Micrococcales</taxon>
        <taxon>Microbacteriaceae</taxon>
        <taxon>Curtobacterium</taxon>
    </lineage>
</organism>
<gene>
    <name evidence="1" type="ORF">QUG98_09985</name>
</gene>
<sequence length="91" mass="10224">MTDGPGTFENLEYLEELLRRAGNELVICEPRRVQFGDYETLQRFTVSDTSVIEWGGDRGWGDVTGTRFEFAADAASWIVEDACTAIRSDRG</sequence>
<name>A0ABT7TGV8_9MICO</name>
<proteinExistence type="predicted"/>
<accession>A0ABT7TGV8</accession>
<dbReference type="EMBL" id="JAUCMM010000006">
    <property type="protein sequence ID" value="MDM7888781.1"/>
    <property type="molecule type" value="Genomic_DNA"/>
</dbReference>